<organism evidence="1 2">
    <name type="scientific">Candidatus Pantoea gossypiicola</name>
    <dbReference type="NCBI Taxonomy" id="2608008"/>
    <lineage>
        <taxon>Bacteria</taxon>
        <taxon>Pseudomonadati</taxon>
        <taxon>Pseudomonadota</taxon>
        <taxon>Gammaproteobacteria</taxon>
        <taxon>Enterobacterales</taxon>
        <taxon>Erwiniaceae</taxon>
        <taxon>Pantoea</taxon>
    </lineage>
</organism>
<protein>
    <submittedName>
        <fullName evidence="1">Cold-shock protein</fullName>
    </submittedName>
</protein>
<proteinExistence type="predicted"/>
<dbReference type="RefSeq" id="WP_150013181.1">
    <property type="nucleotide sequence ID" value="NZ_VWVM01000010.1"/>
</dbReference>
<comment type="caution">
    <text evidence="1">The sequence shown here is derived from an EMBL/GenBank/DDBJ whole genome shotgun (WGS) entry which is preliminary data.</text>
</comment>
<keyword evidence="2" id="KW-1185">Reference proteome</keyword>
<dbReference type="InterPro" id="IPR056946">
    <property type="entry name" value="YmcF-like"/>
</dbReference>
<evidence type="ECO:0000313" key="1">
    <source>
        <dbReference type="EMBL" id="KAA6123345.1"/>
    </source>
</evidence>
<evidence type="ECO:0000313" key="2">
    <source>
        <dbReference type="Proteomes" id="UP000324255"/>
    </source>
</evidence>
<name>A0AB34CGS4_9GAMM</name>
<dbReference type="EMBL" id="VWVM01000010">
    <property type="protein sequence ID" value="KAA6123345.1"/>
    <property type="molecule type" value="Genomic_DNA"/>
</dbReference>
<accession>A0AB34CGS4</accession>
<dbReference type="Pfam" id="PF23641">
    <property type="entry name" value="YmcF-like"/>
    <property type="match status" value="1"/>
</dbReference>
<sequence length="56" mass="6278">MKITFKCPHCNGSQFRTSHFDVTRANPHGAKCIFCKSVVVQVKAARIAIQSQLRAF</sequence>
<reference evidence="1 2" key="1">
    <citation type="submission" date="2019-09" db="EMBL/GenBank/DDBJ databases">
        <title>Genomic diversity of phyloplane-associated Pantoea species in Pakistan cotton crop.</title>
        <authorList>
            <person name="Tufail M.R."/>
            <person name="Cook D.R."/>
        </authorList>
    </citation>
    <scope>NUCLEOTIDE SEQUENCE [LARGE SCALE GENOMIC DNA]</scope>
    <source>
        <strain evidence="1 2">B_8</strain>
    </source>
</reference>
<gene>
    <name evidence="1" type="ORF">F3I20_14360</name>
</gene>
<dbReference type="Proteomes" id="UP000324255">
    <property type="component" value="Unassembled WGS sequence"/>
</dbReference>
<dbReference type="AlphaFoldDB" id="A0AB34CGS4"/>